<sequence length="226" mass="25364">MGRVARVARHVWRYICSAPGTYLWLLFLGLNTLALTRMPPRYRHWWLETHSTNLAELSHHPVKVLISSAFWTQTPSFFFWFVVFNIFLVPAERRLGTGRWLAVVALAHIGATLISEGTVRLLIDAGLDSRSEVFVLDIGVSYGVAGGVGVLVWLVAKPWRWWYLGVTAVFFVLLLASGTDYTNLGHLCAYLIGLACKPLTRGRVNRGIDPGKVFQQVRQRVGKSQG</sequence>
<evidence type="ECO:0000256" key="5">
    <source>
        <dbReference type="SAM" id="Phobius"/>
    </source>
</evidence>
<dbReference type="GO" id="GO:0016020">
    <property type="term" value="C:membrane"/>
    <property type="evidence" value="ECO:0007669"/>
    <property type="project" value="UniProtKB-SubCell"/>
</dbReference>
<evidence type="ECO:0008006" key="8">
    <source>
        <dbReference type="Google" id="ProtNLM"/>
    </source>
</evidence>
<evidence type="ECO:0000256" key="3">
    <source>
        <dbReference type="ARBA" id="ARBA00022989"/>
    </source>
</evidence>
<feature type="transmembrane region" description="Helical" evidence="5">
    <location>
        <begin position="12"/>
        <end position="35"/>
    </location>
</feature>
<dbReference type="Pfam" id="PF20401">
    <property type="entry name" value="Rhomboid_2"/>
    <property type="match status" value="1"/>
</dbReference>
<evidence type="ECO:0000313" key="7">
    <source>
        <dbReference type="Proteomes" id="UP000248889"/>
    </source>
</evidence>
<keyword evidence="7" id="KW-1185">Reference proteome</keyword>
<name>A0A2X0I728_9ACTN</name>
<dbReference type="RefSeq" id="WP_111507854.1">
    <property type="nucleotide sequence ID" value="NZ_QKYN01000236.1"/>
</dbReference>
<gene>
    <name evidence="6" type="ORF">DN069_38250</name>
</gene>
<proteinExistence type="predicted"/>
<feature type="transmembrane region" description="Helical" evidence="5">
    <location>
        <begin position="161"/>
        <end position="178"/>
    </location>
</feature>
<dbReference type="SUPFAM" id="SSF144091">
    <property type="entry name" value="Rhomboid-like"/>
    <property type="match status" value="1"/>
</dbReference>
<dbReference type="OrthoDB" id="4827451at2"/>
<comment type="caution">
    <text evidence="6">The sequence shown here is derived from an EMBL/GenBank/DDBJ whole genome shotgun (WGS) entry which is preliminary data.</text>
</comment>
<dbReference type="Proteomes" id="UP000248889">
    <property type="component" value="Unassembled WGS sequence"/>
</dbReference>
<dbReference type="InterPro" id="IPR046862">
    <property type="entry name" value="Rhomboid_2"/>
</dbReference>
<dbReference type="InterPro" id="IPR035952">
    <property type="entry name" value="Rhomboid-like_sf"/>
</dbReference>
<keyword evidence="3 5" id="KW-1133">Transmembrane helix</keyword>
<dbReference type="Gene3D" id="1.20.1540.10">
    <property type="entry name" value="Rhomboid-like"/>
    <property type="match status" value="1"/>
</dbReference>
<evidence type="ECO:0000256" key="1">
    <source>
        <dbReference type="ARBA" id="ARBA00004141"/>
    </source>
</evidence>
<accession>A0A2X0I728</accession>
<keyword evidence="2 5" id="KW-0812">Transmembrane</keyword>
<organism evidence="6 7">
    <name type="scientific">Streptacidiphilus pinicola</name>
    <dbReference type="NCBI Taxonomy" id="2219663"/>
    <lineage>
        <taxon>Bacteria</taxon>
        <taxon>Bacillati</taxon>
        <taxon>Actinomycetota</taxon>
        <taxon>Actinomycetes</taxon>
        <taxon>Kitasatosporales</taxon>
        <taxon>Streptomycetaceae</taxon>
        <taxon>Streptacidiphilus</taxon>
    </lineage>
</organism>
<feature type="transmembrane region" description="Helical" evidence="5">
    <location>
        <begin position="134"/>
        <end position="154"/>
    </location>
</feature>
<dbReference type="EMBL" id="QKYN01000236">
    <property type="protein sequence ID" value="RAG80417.1"/>
    <property type="molecule type" value="Genomic_DNA"/>
</dbReference>
<evidence type="ECO:0000256" key="2">
    <source>
        <dbReference type="ARBA" id="ARBA00022692"/>
    </source>
</evidence>
<comment type="subcellular location">
    <subcellularLocation>
        <location evidence="1">Membrane</location>
        <topology evidence="1">Multi-pass membrane protein</topology>
    </subcellularLocation>
</comment>
<keyword evidence="4 5" id="KW-0472">Membrane</keyword>
<evidence type="ECO:0000256" key="4">
    <source>
        <dbReference type="ARBA" id="ARBA00023136"/>
    </source>
</evidence>
<evidence type="ECO:0000313" key="6">
    <source>
        <dbReference type="EMBL" id="RAG80417.1"/>
    </source>
</evidence>
<feature type="transmembrane region" description="Helical" evidence="5">
    <location>
        <begin position="100"/>
        <end position="122"/>
    </location>
</feature>
<protein>
    <recommendedName>
        <fullName evidence="8">Rhomboid family intramembrane serine protease</fullName>
    </recommendedName>
</protein>
<dbReference type="AlphaFoldDB" id="A0A2X0I728"/>
<feature type="transmembrane region" description="Helical" evidence="5">
    <location>
        <begin position="64"/>
        <end position="88"/>
    </location>
</feature>
<reference evidence="6 7" key="1">
    <citation type="submission" date="2018-06" db="EMBL/GenBank/DDBJ databases">
        <title>Streptacidiphilus pinicola sp. nov., isolated from pine grove soil.</title>
        <authorList>
            <person name="Roh S.G."/>
            <person name="Park S."/>
            <person name="Kim M.-K."/>
            <person name="Yun B.-R."/>
            <person name="Park J."/>
            <person name="Kim M.J."/>
            <person name="Kim Y.S."/>
            <person name="Kim S.B."/>
        </authorList>
    </citation>
    <scope>NUCLEOTIDE SEQUENCE [LARGE SCALE GENOMIC DNA]</scope>
    <source>
        <strain evidence="6 7">MMS16-CNU450</strain>
    </source>
</reference>